<organism evidence="2 3">
    <name type="scientific">Candidatus Methanofishera endochildressiae</name>
    <dbReference type="NCBI Taxonomy" id="2738884"/>
    <lineage>
        <taxon>Bacteria</taxon>
        <taxon>Pseudomonadati</taxon>
        <taxon>Pseudomonadota</taxon>
        <taxon>Gammaproteobacteria</taxon>
        <taxon>Candidatus Methanofishera</taxon>
    </lineage>
</organism>
<comment type="similarity">
    <text evidence="1">Belongs to the TolB family.</text>
</comment>
<sequence>MMLKAPPQIYVMPSNGQGSAKRLTFDGNYNARGSFSADGKQIVMVQGAQGKYRIALLDLTTGSNTVLTDGPLDESPSFAPNGQAIIYARRKGNDEVLSTVSPDGLTKLDIKSAAGKVRRGSRGRGVSKTT</sequence>
<comment type="caution">
    <text evidence="2">The sequence shown here is derived from an EMBL/GenBank/DDBJ whole genome shotgun (WGS) entry which is preliminary data.</text>
</comment>
<dbReference type="PANTHER" id="PTHR36842">
    <property type="entry name" value="PROTEIN TOLB HOMOLOG"/>
    <property type="match status" value="1"/>
</dbReference>
<dbReference type="AlphaFoldDB" id="A0A7Z0MMR7"/>
<protein>
    <submittedName>
        <fullName evidence="2">PD40 domain-containing protein</fullName>
    </submittedName>
</protein>
<dbReference type="Pfam" id="PF07676">
    <property type="entry name" value="PD40"/>
    <property type="match status" value="2"/>
</dbReference>
<dbReference type="InterPro" id="IPR011659">
    <property type="entry name" value="WD40"/>
</dbReference>
<accession>A0A7Z0MMR7</accession>
<gene>
    <name evidence="2" type="ORF">H0A75_01690</name>
</gene>
<evidence type="ECO:0000313" key="3">
    <source>
        <dbReference type="Proteomes" id="UP000537890"/>
    </source>
</evidence>
<evidence type="ECO:0000313" key="2">
    <source>
        <dbReference type="EMBL" id="NYT46578.1"/>
    </source>
</evidence>
<dbReference type="EMBL" id="JACCHS010000017">
    <property type="protein sequence ID" value="NYT46578.1"/>
    <property type="molecule type" value="Genomic_DNA"/>
</dbReference>
<evidence type="ECO:0000256" key="1">
    <source>
        <dbReference type="ARBA" id="ARBA00009820"/>
    </source>
</evidence>
<proteinExistence type="inferred from homology"/>
<dbReference type="Proteomes" id="UP000537890">
    <property type="component" value="Unassembled WGS sequence"/>
</dbReference>
<name>A0A7Z0MMR7_9GAMM</name>
<dbReference type="InterPro" id="IPR011042">
    <property type="entry name" value="6-blade_b-propeller_TolB-like"/>
</dbReference>
<dbReference type="SUPFAM" id="SSF69304">
    <property type="entry name" value="Tricorn protease N-terminal domain"/>
    <property type="match status" value="1"/>
</dbReference>
<dbReference type="PANTHER" id="PTHR36842:SF1">
    <property type="entry name" value="PROTEIN TOLB"/>
    <property type="match status" value="1"/>
</dbReference>
<reference evidence="2 3" key="1">
    <citation type="submission" date="2020-05" db="EMBL/GenBank/DDBJ databases">
        <title>Horizontal transmission and recombination maintain forever young bacterial symbiont genomes.</title>
        <authorList>
            <person name="Russell S.L."/>
            <person name="Pepper-Tunick E."/>
            <person name="Svedberg J."/>
            <person name="Byrne A."/>
            <person name="Ruelas Castillo J."/>
            <person name="Vollmers C."/>
            <person name="Beinart R.A."/>
            <person name="Corbett-Detig R."/>
        </authorList>
    </citation>
    <scope>NUCLEOTIDE SEQUENCE [LARGE SCALE GENOMIC DNA]</scope>
    <source>
        <strain evidence="2">4727-3</strain>
    </source>
</reference>
<dbReference type="Gene3D" id="2.120.10.30">
    <property type="entry name" value="TolB, C-terminal domain"/>
    <property type="match status" value="1"/>
</dbReference>